<feature type="signal peptide" evidence="1">
    <location>
        <begin position="1"/>
        <end position="24"/>
    </location>
</feature>
<organism evidence="3 4">
    <name type="scientific">Flaviaesturariibacter flavus</name>
    <dbReference type="NCBI Taxonomy" id="2502780"/>
    <lineage>
        <taxon>Bacteria</taxon>
        <taxon>Pseudomonadati</taxon>
        <taxon>Bacteroidota</taxon>
        <taxon>Chitinophagia</taxon>
        <taxon>Chitinophagales</taxon>
        <taxon>Chitinophagaceae</taxon>
        <taxon>Flaviaestuariibacter</taxon>
    </lineage>
</organism>
<evidence type="ECO:0000313" key="3">
    <source>
        <dbReference type="EMBL" id="TCJ12610.1"/>
    </source>
</evidence>
<dbReference type="InterPro" id="IPR033932">
    <property type="entry name" value="YtcJ-like"/>
</dbReference>
<evidence type="ECO:0000256" key="1">
    <source>
        <dbReference type="SAM" id="SignalP"/>
    </source>
</evidence>
<dbReference type="EMBL" id="SJZI01000050">
    <property type="protein sequence ID" value="TCJ12610.1"/>
    <property type="molecule type" value="Genomic_DNA"/>
</dbReference>
<keyword evidence="4" id="KW-1185">Reference proteome</keyword>
<dbReference type="Gene3D" id="3.10.310.70">
    <property type="match status" value="1"/>
</dbReference>
<dbReference type="InterPro" id="IPR011059">
    <property type="entry name" value="Metal-dep_hydrolase_composite"/>
</dbReference>
<dbReference type="InterPro" id="IPR013108">
    <property type="entry name" value="Amidohydro_3"/>
</dbReference>
<dbReference type="Pfam" id="PF07969">
    <property type="entry name" value="Amidohydro_3"/>
    <property type="match status" value="1"/>
</dbReference>
<dbReference type="Gene3D" id="2.30.40.10">
    <property type="entry name" value="Urease, subunit C, domain 1"/>
    <property type="match status" value="1"/>
</dbReference>
<dbReference type="SUPFAM" id="SSF51556">
    <property type="entry name" value="Metallo-dependent hydrolases"/>
    <property type="match status" value="1"/>
</dbReference>
<dbReference type="Gene3D" id="3.20.20.140">
    <property type="entry name" value="Metal-dependent hydrolases"/>
    <property type="match status" value="1"/>
</dbReference>
<dbReference type="AlphaFoldDB" id="A0A4R1B550"/>
<dbReference type="RefSeq" id="WP_131450367.1">
    <property type="nucleotide sequence ID" value="NZ_SJZI01000050.1"/>
</dbReference>
<protein>
    <submittedName>
        <fullName evidence="3">Amidohydrolase</fullName>
    </submittedName>
</protein>
<proteinExistence type="predicted"/>
<evidence type="ECO:0000259" key="2">
    <source>
        <dbReference type="Pfam" id="PF07969"/>
    </source>
</evidence>
<feature type="chain" id="PRO_5020882670" evidence="1">
    <location>
        <begin position="25"/>
        <end position="549"/>
    </location>
</feature>
<accession>A0A4R1B550</accession>
<feature type="domain" description="Amidohydrolase 3" evidence="2">
    <location>
        <begin position="73"/>
        <end position="545"/>
    </location>
</feature>
<evidence type="ECO:0000313" key="4">
    <source>
        <dbReference type="Proteomes" id="UP000295334"/>
    </source>
</evidence>
<keyword evidence="3" id="KW-0378">Hydrolase</keyword>
<comment type="caution">
    <text evidence="3">The sequence shown here is derived from an EMBL/GenBank/DDBJ whole genome shotgun (WGS) entry which is preliminary data.</text>
</comment>
<dbReference type="InterPro" id="IPR032466">
    <property type="entry name" value="Metal_Hydrolase"/>
</dbReference>
<gene>
    <name evidence="3" type="ORF">EPD60_15185</name>
</gene>
<dbReference type="PANTHER" id="PTHR22642">
    <property type="entry name" value="IMIDAZOLONEPROPIONASE"/>
    <property type="match status" value="1"/>
</dbReference>
<dbReference type="OrthoDB" id="9767366at2"/>
<name>A0A4R1B550_9BACT</name>
<dbReference type="GO" id="GO:0016810">
    <property type="term" value="F:hydrolase activity, acting on carbon-nitrogen (but not peptide) bonds"/>
    <property type="evidence" value="ECO:0007669"/>
    <property type="project" value="InterPro"/>
</dbReference>
<dbReference type="PANTHER" id="PTHR22642:SF2">
    <property type="entry name" value="PROTEIN LONG AFTER FAR-RED 3"/>
    <property type="match status" value="1"/>
</dbReference>
<dbReference type="CDD" id="cd01300">
    <property type="entry name" value="YtcJ_like"/>
    <property type="match status" value="1"/>
</dbReference>
<keyword evidence="1" id="KW-0732">Signal</keyword>
<reference evidence="3 4" key="1">
    <citation type="submission" date="2019-03" db="EMBL/GenBank/DDBJ databases">
        <authorList>
            <person name="Kim M.K.M."/>
        </authorList>
    </citation>
    <scope>NUCLEOTIDE SEQUENCE [LARGE SCALE GENOMIC DNA]</scope>
    <source>
        <strain evidence="3 4">17J68-12</strain>
    </source>
</reference>
<dbReference type="SUPFAM" id="SSF51338">
    <property type="entry name" value="Composite domain of metallo-dependent hydrolases"/>
    <property type="match status" value="1"/>
</dbReference>
<sequence>MKRNLLTLLLAALGAAASGQTVNADLLVYNARIYTADEKFTVVSAMAIKDGKVLTLGDSKDLAARVKARAKLDARGAAIYPGLIDAHAHFVNYGFSLQRVNVVDTKSWEEVLQRVQAFARKNGVAKGAWIQGRGWDQNDWAVKEFPDRKRLDELFPDNPVILTRVDGHAAIVNSAALKAAGINGPRSLTGGTVEIRNGQPTGILVDNAVDLVNEVVPGPTRSAARQALLAAQKNCFAMGLTTVDDCGLDHEAVEFIDSLQKNGELKMRVYAMLSDAPKNFEWAFRRGHYKTDALNVRSFKVYADGALGSRGAALLHPYSDKPGWSGFLLSNPAHFDSVAALLYANKWQMCTHAIGDSGNRTILHIYGKYLKGKNDLRWRIEHAQVVAPEDFALFGKYSVVPSVQPTHATSDMYWAGDRLGPERVKGAYAYRQLLEQNGWIPLGTDFPVEDISPFKTFYAAVARRDAKGYPAGGYQMENALTRRQALWGMTLWAARANFEEREKGSLEPGKWADFVILDRDLLTVEEKKILATRVLATYVGGSAVFTRQR</sequence>
<dbReference type="Proteomes" id="UP000295334">
    <property type="component" value="Unassembled WGS sequence"/>
</dbReference>